<name>Q0UK57_PHANO</name>
<organism evidence="1 2">
    <name type="scientific">Phaeosphaeria nodorum (strain SN15 / ATCC MYA-4574 / FGSC 10173)</name>
    <name type="common">Glume blotch fungus</name>
    <name type="synonym">Parastagonospora nodorum</name>
    <dbReference type="NCBI Taxonomy" id="321614"/>
    <lineage>
        <taxon>Eukaryota</taxon>
        <taxon>Fungi</taxon>
        <taxon>Dikarya</taxon>
        <taxon>Ascomycota</taxon>
        <taxon>Pezizomycotina</taxon>
        <taxon>Dothideomycetes</taxon>
        <taxon>Pleosporomycetidae</taxon>
        <taxon>Pleosporales</taxon>
        <taxon>Pleosporineae</taxon>
        <taxon>Phaeosphaeriaceae</taxon>
        <taxon>Parastagonospora</taxon>
    </lineage>
</organism>
<dbReference type="VEuPathDB" id="FungiDB:JI435_078560"/>
<accession>Q0UK57</accession>
<dbReference type="KEGG" id="pno:SNOG_07857"/>
<dbReference type="RefSeq" id="XP_001798184.1">
    <property type="nucleotide sequence ID" value="XM_001798132.1"/>
</dbReference>
<gene>
    <name evidence="1" type="ORF">SNOG_07857</name>
</gene>
<dbReference type="InParanoid" id="Q0UK57"/>
<evidence type="ECO:0000313" key="1">
    <source>
        <dbReference type="EMBL" id="EAT85323.1"/>
    </source>
</evidence>
<proteinExistence type="predicted"/>
<dbReference type="Proteomes" id="UP000001055">
    <property type="component" value="Unassembled WGS sequence"/>
</dbReference>
<dbReference type="AlphaFoldDB" id="Q0UK57"/>
<reference evidence="2" key="1">
    <citation type="journal article" date="2007" name="Plant Cell">
        <title>Dothideomycete-plant interactions illuminated by genome sequencing and EST analysis of the wheat pathogen Stagonospora nodorum.</title>
        <authorList>
            <person name="Hane J.K."/>
            <person name="Lowe R.G."/>
            <person name="Solomon P.S."/>
            <person name="Tan K.C."/>
            <person name="Schoch C.L."/>
            <person name="Spatafora J.W."/>
            <person name="Crous P.W."/>
            <person name="Kodira C."/>
            <person name="Birren B.W."/>
            <person name="Galagan J.E."/>
            <person name="Torriani S.F."/>
            <person name="McDonald B.A."/>
            <person name="Oliver R.P."/>
        </authorList>
    </citation>
    <scope>NUCLEOTIDE SEQUENCE [LARGE SCALE GENOMIC DNA]</scope>
    <source>
        <strain evidence="2">SN15 / ATCC MYA-4574 / FGSC 10173</strain>
    </source>
</reference>
<dbReference type="GeneID" id="5975077"/>
<sequence length="96" mass="10971">MSWSQVSGKDVHGRVLATEVLKLEGGKMLPTIELSKDLGQVWRELMLALCELFTHEITPTFRATKAWMPAPRSGTERPLRPLVLVAETLRRDRMER</sequence>
<evidence type="ECO:0000313" key="2">
    <source>
        <dbReference type="Proteomes" id="UP000001055"/>
    </source>
</evidence>
<dbReference type="EMBL" id="CH445335">
    <property type="protein sequence ID" value="EAT85323.1"/>
    <property type="molecule type" value="Genomic_DNA"/>
</dbReference>
<protein>
    <submittedName>
        <fullName evidence="1">Uncharacterized protein</fullName>
    </submittedName>
</protein>